<evidence type="ECO:0000313" key="2">
    <source>
        <dbReference type="EMBL" id="EGW32051.1"/>
    </source>
</evidence>
<dbReference type="Proteomes" id="UP000000709">
    <property type="component" value="Unassembled WGS sequence"/>
</dbReference>
<evidence type="ECO:0000256" key="1">
    <source>
        <dbReference type="SAM" id="Phobius"/>
    </source>
</evidence>
<dbReference type="AlphaFoldDB" id="G3AP20"/>
<keyword evidence="1" id="KW-0812">Transmembrane</keyword>
<gene>
    <name evidence="2" type="ORF">SPAPADRAFT_61145</name>
</gene>
<organism evidence="3">
    <name type="scientific">Spathaspora passalidarum (strain NRRL Y-27907 / 11-Y1)</name>
    <dbReference type="NCBI Taxonomy" id="619300"/>
    <lineage>
        <taxon>Eukaryota</taxon>
        <taxon>Fungi</taxon>
        <taxon>Dikarya</taxon>
        <taxon>Ascomycota</taxon>
        <taxon>Saccharomycotina</taxon>
        <taxon>Pichiomycetes</taxon>
        <taxon>Debaryomycetaceae</taxon>
        <taxon>Spathaspora</taxon>
    </lineage>
</organism>
<evidence type="ECO:0000313" key="3">
    <source>
        <dbReference type="Proteomes" id="UP000000709"/>
    </source>
</evidence>
<dbReference type="OrthoDB" id="4096984at2759"/>
<feature type="transmembrane region" description="Helical" evidence="1">
    <location>
        <begin position="180"/>
        <end position="198"/>
    </location>
</feature>
<dbReference type="OMA" id="RMVWNVL"/>
<reference evidence="2 3" key="1">
    <citation type="journal article" date="2011" name="Proc. Natl. Acad. Sci. U.S.A.">
        <title>Comparative genomics of xylose-fermenting fungi for enhanced biofuel production.</title>
        <authorList>
            <person name="Wohlbach D.J."/>
            <person name="Kuo A."/>
            <person name="Sato T.K."/>
            <person name="Potts K.M."/>
            <person name="Salamov A.A."/>
            <person name="LaButti K.M."/>
            <person name="Sun H."/>
            <person name="Clum A."/>
            <person name="Pangilinan J.L."/>
            <person name="Lindquist E.A."/>
            <person name="Lucas S."/>
            <person name="Lapidus A."/>
            <person name="Jin M."/>
            <person name="Gunawan C."/>
            <person name="Balan V."/>
            <person name="Dale B.E."/>
            <person name="Jeffries T.W."/>
            <person name="Zinkel R."/>
            <person name="Barry K.W."/>
            <person name="Grigoriev I.V."/>
            <person name="Gasch A.P."/>
        </authorList>
    </citation>
    <scope>NUCLEOTIDE SEQUENCE [LARGE SCALE GENOMIC DNA]</scope>
    <source>
        <strain evidence="3">NRRL Y-27907 / 11-Y1</strain>
    </source>
</reference>
<dbReference type="eggNOG" id="ENOG502SVZ2">
    <property type="taxonomic scope" value="Eukaryota"/>
</dbReference>
<dbReference type="EMBL" id="GL996502">
    <property type="protein sequence ID" value="EGW32051.1"/>
    <property type="molecule type" value="Genomic_DNA"/>
</dbReference>
<accession>G3AP20</accession>
<keyword evidence="1" id="KW-1133">Transmembrane helix</keyword>
<keyword evidence="1" id="KW-0472">Membrane</keyword>
<protein>
    <submittedName>
        <fullName evidence="2">Uncharacterized protein</fullName>
    </submittedName>
</protein>
<dbReference type="RefSeq" id="XP_007375327.1">
    <property type="nucleotide sequence ID" value="XM_007375265.1"/>
</dbReference>
<dbReference type="KEGG" id="spaa:SPAPADRAFT_61145"/>
<keyword evidence="3" id="KW-1185">Reference proteome</keyword>
<dbReference type="GeneID" id="18873741"/>
<dbReference type="HOGENOM" id="CLU_744271_0_0_1"/>
<proteinExistence type="predicted"/>
<feature type="transmembrane region" description="Helical" evidence="1">
    <location>
        <begin position="204"/>
        <end position="224"/>
    </location>
</feature>
<sequence>MRFIRLYNISHHPLNYHTYLSRIKKLPKVYHESTTPIKQQLLLDLVKANRTLQRTNTSPNYAPTRLNLELSTPTNAKLESGLKKLLFHDFRRDALDDVQVVKEYLLTEPKPSNVQDLIEITSDSFRNQLTHKKDVDTSIVYITLSRILDQNDYFNGFNLIDKTVNSDLYLDYRKSRLMKLVVSATLANIGVLALQSTLLPDIPLLAWMLLNISSTALVSSMANLKISNLGRIKFRFYNSQLYNYLHKHELITTNKIITHLEEFNETNLINFHYSKVRPEPNLKTFTVDNYIVELPDAVVETNAHPWTHLPNEEISNIQKFFKSELNKRRMVLCDLNSELLFLEYWKNHGEGFAWVEPDQDPGEIIKLKIKQM</sequence>
<dbReference type="InParanoid" id="G3AP20"/>
<name>G3AP20_SPAPN</name>